<accession>A0A9W8LAK8</accession>
<feature type="compositionally biased region" description="Polar residues" evidence="1">
    <location>
        <begin position="438"/>
        <end position="455"/>
    </location>
</feature>
<feature type="domain" description="TRF2-interacting telomeric protein/Rap1 C-terminal" evidence="2">
    <location>
        <begin position="1133"/>
        <end position="1204"/>
    </location>
</feature>
<feature type="region of interest" description="Disordered" evidence="1">
    <location>
        <begin position="703"/>
        <end position="764"/>
    </location>
</feature>
<feature type="region of interest" description="Disordered" evidence="1">
    <location>
        <begin position="274"/>
        <end position="601"/>
    </location>
</feature>
<dbReference type="InterPro" id="IPR021661">
    <property type="entry name" value="Rap1_C"/>
</dbReference>
<feature type="compositionally biased region" description="Polar residues" evidence="1">
    <location>
        <begin position="278"/>
        <end position="298"/>
    </location>
</feature>
<feature type="region of interest" description="Disordered" evidence="1">
    <location>
        <begin position="792"/>
        <end position="954"/>
    </location>
</feature>
<feature type="compositionally biased region" description="Polar residues" evidence="1">
    <location>
        <begin position="590"/>
        <end position="601"/>
    </location>
</feature>
<evidence type="ECO:0000313" key="3">
    <source>
        <dbReference type="EMBL" id="KAJ2752455.1"/>
    </source>
</evidence>
<dbReference type="Pfam" id="PF11626">
    <property type="entry name" value="Rap1_C"/>
    <property type="match status" value="1"/>
</dbReference>
<feature type="compositionally biased region" description="Polar residues" evidence="1">
    <location>
        <begin position="904"/>
        <end position="916"/>
    </location>
</feature>
<feature type="region of interest" description="Disordered" evidence="1">
    <location>
        <begin position="122"/>
        <end position="188"/>
    </location>
</feature>
<dbReference type="OrthoDB" id="5578978at2759"/>
<dbReference type="Proteomes" id="UP001140011">
    <property type="component" value="Unassembled WGS sequence"/>
</dbReference>
<dbReference type="AlphaFoldDB" id="A0A9W8LAK8"/>
<feature type="compositionally biased region" description="Polar residues" evidence="1">
    <location>
        <begin position="230"/>
        <end position="244"/>
    </location>
</feature>
<keyword evidence="4" id="KW-1185">Reference proteome</keyword>
<feature type="compositionally biased region" description="Acidic residues" evidence="1">
    <location>
        <begin position="862"/>
        <end position="896"/>
    </location>
</feature>
<feature type="compositionally biased region" description="Acidic residues" evidence="1">
    <location>
        <begin position="124"/>
        <end position="141"/>
    </location>
</feature>
<feature type="compositionally biased region" description="Low complexity" evidence="1">
    <location>
        <begin position="178"/>
        <end position="188"/>
    </location>
</feature>
<feature type="compositionally biased region" description="Basic and acidic residues" evidence="1">
    <location>
        <begin position="247"/>
        <end position="261"/>
    </location>
</feature>
<feature type="compositionally biased region" description="Low complexity" evidence="1">
    <location>
        <begin position="486"/>
        <end position="499"/>
    </location>
</feature>
<evidence type="ECO:0000259" key="2">
    <source>
        <dbReference type="Pfam" id="PF11626"/>
    </source>
</evidence>
<proteinExistence type="predicted"/>
<feature type="compositionally biased region" description="Low complexity" evidence="1">
    <location>
        <begin position="626"/>
        <end position="655"/>
    </location>
</feature>
<dbReference type="EMBL" id="JANBUH010000280">
    <property type="protein sequence ID" value="KAJ2752455.1"/>
    <property type="molecule type" value="Genomic_DNA"/>
</dbReference>
<feature type="compositionally biased region" description="Low complexity" evidence="1">
    <location>
        <begin position="573"/>
        <end position="584"/>
    </location>
</feature>
<comment type="caution">
    <text evidence="3">The sequence shown here is derived from an EMBL/GenBank/DDBJ whole genome shotgun (WGS) entry which is preliminary data.</text>
</comment>
<reference evidence="3" key="1">
    <citation type="submission" date="2022-07" db="EMBL/GenBank/DDBJ databases">
        <title>Phylogenomic reconstructions and comparative analyses of Kickxellomycotina fungi.</title>
        <authorList>
            <person name="Reynolds N.K."/>
            <person name="Stajich J.E."/>
            <person name="Barry K."/>
            <person name="Grigoriev I.V."/>
            <person name="Crous P."/>
            <person name="Smith M.E."/>
        </authorList>
    </citation>
    <scope>NUCLEOTIDE SEQUENCE</scope>
    <source>
        <strain evidence="3">BCRC 34297</strain>
    </source>
</reference>
<feature type="region of interest" description="Disordered" evidence="1">
    <location>
        <begin position="1007"/>
        <end position="1029"/>
    </location>
</feature>
<gene>
    <name evidence="3" type="ORF">GGI19_003816</name>
</gene>
<feature type="compositionally biased region" description="Polar residues" evidence="1">
    <location>
        <begin position="735"/>
        <end position="746"/>
    </location>
</feature>
<feature type="region of interest" description="Disordered" evidence="1">
    <location>
        <begin position="625"/>
        <end position="661"/>
    </location>
</feature>
<evidence type="ECO:0000256" key="1">
    <source>
        <dbReference type="SAM" id="MobiDB-lite"/>
    </source>
</evidence>
<feature type="region of interest" description="Disordered" evidence="1">
    <location>
        <begin position="216"/>
        <end position="261"/>
    </location>
</feature>
<protein>
    <recommendedName>
        <fullName evidence="2">TRF2-interacting telomeric protein/Rap1 C-terminal domain-containing protein</fullName>
    </recommendedName>
</protein>
<evidence type="ECO:0000313" key="4">
    <source>
        <dbReference type="Proteomes" id="UP001140011"/>
    </source>
</evidence>
<feature type="compositionally biased region" description="Low complexity" evidence="1">
    <location>
        <begin position="152"/>
        <end position="171"/>
    </location>
</feature>
<sequence length="1211" mass="129723">MSDSILPADWPHSANGNSVSELLSGYSGTEIFTSATSSGGTQPLKFYLTSFNNKQAIVRAIKNNGGVSLQHKNIDQADIIIKPILTQDHSFGAVGVVCTPHLILKSLQAGRMLDTEDFELKEIESDESEESESEVSDEQLEETTPRAESRPQSQASADESESAGSSQQTVETPERQQRQQQSRLSLTPASSAIGDIRYLYTDEELDPDDRIVDTMLSSRSRSIEDLVIRTTGSPGSQSNRSADISDNDFRVKSQLDAAARDPREMFDLALTDSPVDSLANSPASSVNHSPKLGSSSALGLQRVHEQEEYEGNNLVLRTPSPQPQPTKRLSSPTPQQTPSRSVFSRIKSLFLASQSINVSPSQSSSRKSPSFNGARLRSPIKPVALNTQYSQGSRASSSLSMEGTPERSASPELVMPPSMAPLSPTFAYIQSLEDVSPPKSQAPTSSHLESSQPSQGIGLKLADPSDEENHDPSLLLGSRILRSESPELSSLPPASSKARLATRDGSKGKPSTPYPTLSFSEDESAPPPPEPTAVWTGLGKRRRTSDRGSGYGHRPLPIIVDDSGENEPTSPESSRQSLFLSQQRVPPVANKSQSVDSLLSTPTARRVRARVVPFSPSKRIRMSMLESPEATSANAASANTTLAAPPIPAPKAAAPNGSGHTGVAAMSVAAELDRLAEVSTMSHMATSPRANGLLSSSQLPSLASTSGITDTTTADSAVDHGTQANPASDRPRVTTMPTDTTLSTVPTPVLGSPSLHDVDTHGPEVVAVSPSSEPLVISGLFANHRTAAGLRIGIPCGEPEPASENDDGEANSAMPITASAKPMRASSGSFVALEGDEIAPSALDVSESQRVPESPSHHSDDSGDVSDDDSVDAMDVADNDAENDAENDADDDASDAEEAKGTSDVGQTDATSTQALNGELASNAHNTPEPSADPAVIQEEEEEPRHRHELLNNSNSVEDEDAFWRIEDVEEPLKLDSERTPRNEPCQGRTWPATSQTFKSRARMINSNARHTPEGISKSQPRATRSRRASTARIVSMCQRLLTLHKLGDNVNRLGLQLGDSLLNSRTLLGSDALEASRLASHDFSNAPSPARRAQFSGAMRVFGDNAPEMNDLERLAYLRKLKGLMAGTSLTPKQAMATLYRCTGDWVIARKLIVSGEAAVPSGRVWSAEDDQALQQGMDLDKMEELRQQKGNVEVYRRLQFLNTFHGPKE</sequence>
<feature type="compositionally biased region" description="Low complexity" evidence="1">
    <location>
        <begin position="353"/>
        <end position="370"/>
    </location>
</feature>
<organism evidence="3 4">
    <name type="scientific">Coemansia pectinata</name>
    <dbReference type="NCBI Taxonomy" id="1052879"/>
    <lineage>
        <taxon>Eukaryota</taxon>
        <taxon>Fungi</taxon>
        <taxon>Fungi incertae sedis</taxon>
        <taxon>Zoopagomycota</taxon>
        <taxon>Kickxellomycotina</taxon>
        <taxon>Kickxellomycetes</taxon>
        <taxon>Kickxellales</taxon>
        <taxon>Kickxellaceae</taxon>
        <taxon>Coemansia</taxon>
    </lineage>
</organism>
<feature type="compositionally biased region" description="Low complexity" evidence="1">
    <location>
        <begin position="330"/>
        <end position="339"/>
    </location>
</feature>
<name>A0A9W8LAK8_9FUNG</name>
<feature type="compositionally biased region" description="Polar residues" evidence="1">
    <location>
        <begin position="385"/>
        <end position="401"/>
    </location>
</feature>